<dbReference type="AlphaFoldDB" id="A0A2T4Z4U3"/>
<proteinExistence type="predicted"/>
<evidence type="ECO:0000313" key="2">
    <source>
        <dbReference type="Proteomes" id="UP000241639"/>
    </source>
</evidence>
<evidence type="ECO:0000313" key="1">
    <source>
        <dbReference type="EMBL" id="PTM56876.1"/>
    </source>
</evidence>
<comment type="caution">
    <text evidence="1">The sequence shown here is derived from an EMBL/GenBank/DDBJ whole genome shotgun (WGS) entry which is preliminary data.</text>
</comment>
<reference evidence="1 2" key="1">
    <citation type="submission" date="2018-04" db="EMBL/GenBank/DDBJ databases">
        <title>Genomic Encyclopedia of Archaeal and Bacterial Type Strains, Phase II (KMG-II): from individual species to whole genera.</title>
        <authorList>
            <person name="Goeker M."/>
        </authorList>
    </citation>
    <scope>NUCLEOTIDE SEQUENCE [LARGE SCALE GENOMIC DNA]</scope>
    <source>
        <strain evidence="1 2">DSM 45169</strain>
    </source>
</reference>
<gene>
    <name evidence="1" type="ORF">C8J48_3201</name>
</gene>
<dbReference type="NCBIfam" id="TIGR04129">
    <property type="entry name" value="CxxH_BA5709"/>
    <property type="match status" value="1"/>
</dbReference>
<sequence>MMVADHSWYACKEHIELVIDDYVDQYQRAPEIEPVENTAQTGARCRQCGGTPAYRFTRFDGE</sequence>
<accession>A0A2T4Z4U3</accession>
<dbReference type="Proteomes" id="UP000241639">
    <property type="component" value="Unassembled WGS sequence"/>
</dbReference>
<dbReference type="Pfam" id="PF14116">
    <property type="entry name" value="YyzF"/>
    <property type="match status" value="1"/>
</dbReference>
<dbReference type="InterPro" id="IPR025626">
    <property type="entry name" value="YyzF"/>
</dbReference>
<protein>
    <submittedName>
        <fullName evidence="1">CxxH/CxxC protein (TIGR04129 family)</fullName>
    </submittedName>
</protein>
<organism evidence="1 2">
    <name type="scientific">Desmospora activa DSM 45169</name>
    <dbReference type="NCBI Taxonomy" id="1121389"/>
    <lineage>
        <taxon>Bacteria</taxon>
        <taxon>Bacillati</taxon>
        <taxon>Bacillota</taxon>
        <taxon>Bacilli</taxon>
        <taxon>Bacillales</taxon>
        <taxon>Thermoactinomycetaceae</taxon>
        <taxon>Desmospora</taxon>
    </lineage>
</organism>
<keyword evidence="2" id="KW-1185">Reference proteome</keyword>
<dbReference type="EMBL" id="PZZP01000002">
    <property type="protein sequence ID" value="PTM56876.1"/>
    <property type="molecule type" value="Genomic_DNA"/>
</dbReference>
<name>A0A2T4Z4U3_9BACL</name>